<evidence type="ECO:0000313" key="4">
    <source>
        <dbReference type="EMBL" id="KXS12644.1"/>
    </source>
</evidence>
<dbReference type="Proteomes" id="UP000070544">
    <property type="component" value="Unassembled WGS sequence"/>
</dbReference>
<gene>
    <name evidence="4" type="ORF">M427DRAFT_393801</name>
</gene>
<protein>
    <recommendedName>
        <fullName evidence="6">G-protein coupled receptors family 1 profile domain-containing protein</fullName>
    </recommendedName>
</protein>
<feature type="compositionally biased region" description="Polar residues" evidence="1">
    <location>
        <begin position="304"/>
        <end position="319"/>
    </location>
</feature>
<feature type="transmembrane region" description="Helical" evidence="2">
    <location>
        <begin position="125"/>
        <end position="145"/>
    </location>
</feature>
<organism evidence="4 5">
    <name type="scientific">Gonapodya prolifera (strain JEL478)</name>
    <name type="common">Monoblepharis prolifera</name>
    <dbReference type="NCBI Taxonomy" id="1344416"/>
    <lineage>
        <taxon>Eukaryota</taxon>
        <taxon>Fungi</taxon>
        <taxon>Fungi incertae sedis</taxon>
        <taxon>Chytridiomycota</taxon>
        <taxon>Chytridiomycota incertae sedis</taxon>
        <taxon>Monoblepharidomycetes</taxon>
        <taxon>Monoblepharidales</taxon>
        <taxon>Gonapodyaceae</taxon>
        <taxon>Gonapodya</taxon>
    </lineage>
</organism>
<feature type="transmembrane region" description="Helical" evidence="2">
    <location>
        <begin position="64"/>
        <end position="85"/>
    </location>
</feature>
<feature type="transmembrane region" description="Helical" evidence="2">
    <location>
        <begin position="151"/>
        <end position="173"/>
    </location>
</feature>
<proteinExistence type="predicted"/>
<evidence type="ECO:0000256" key="2">
    <source>
        <dbReference type="SAM" id="Phobius"/>
    </source>
</evidence>
<keyword evidence="2" id="KW-1133">Transmembrane helix</keyword>
<evidence type="ECO:0000313" key="5">
    <source>
        <dbReference type="Proteomes" id="UP000070544"/>
    </source>
</evidence>
<sequence>MICILLFSSLVLNIPSPSRTSEIVILLVPLVAAVGFGVATVGGVGTNPGDGGCFFREPLGAQALTVLIGAALPILINFVLAFVITARLSQRHTRMAAEHLRLKGTGILASNRRATDDVTELSRRLIMYPLLILLCGGTAIVATIFDDVPVLAFIGEIAITISGFANTIAFLVFDPTASKLAVAILEESHSGKGRPRLALATELPDLVSPSRMERSLSPSRSMQSSPRHKYMVLDGPEDPKRGHHSHSRSPSASTVYQSESSASARHFRMHSTSTVPGTPSTSPPSSPPSSVRTLSMGPHASGPSPLSSRSATPDSSRTPMTHDGLGSQGVAPKRIFSDPEFRSSLWADAFSPLLTILARRTGTGDGRM</sequence>
<evidence type="ECO:0000256" key="1">
    <source>
        <dbReference type="SAM" id="MobiDB-lite"/>
    </source>
</evidence>
<evidence type="ECO:0008006" key="6">
    <source>
        <dbReference type="Google" id="ProtNLM"/>
    </source>
</evidence>
<keyword evidence="5" id="KW-1185">Reference proteome</keyword>
<dbReference type="AlphaFoldDB" id="A0A139A7H1"/>
<feature type="region of interest" description="Disordered" evidence="1">
    <location>
        <begin position="208"/>
        <end position="332"/>
    </location>
</feature>
<keyword evidence="3" id="KW-0732">Signal</keyword>
<keyword evidence="2" id="KW-0812">Transmembrane</keyword>
<keyword evidence="2" id="KW-0472">Membrane</keyword>
<feature type="compositionally biased region" description="Low complexity" evidence="1">
    <location>
        <begin position="271"/>
        <end position="280"/>
    </location>
</feature>
<feature type="chain" id="PRO_5007296000" description="G-protein coupled receptors family 1 profile domain-containing protein" evidence="3">
    <location>
        <begin position="21"/>
        <end position="368"/>
    </location>
</feature>
<evidence type="ECO:0000256" key="3">
    <source>
        <dbReference type="SAM" id="SignalP"/>
    </source>
</evidence>
<accession>A0A139A7H1</accession>
<name>A0A139A7H1_GONPJ</name>
<feature type="compositionally biased region" description="Low complexity" evidence="1">
    <location>
        <begin position="215"/>
        <end position="225"/>
    </location>
</feature>
<feature type="compositionally biased region" description="Polar residues" evidence="1">
    <location>
        <begin position="248"/>
        <end position="263"/>
    </location>
</feature>
<reference evidence="4 5" key="1">
    <citation type="journal article" date="2015" name="Genome Biol. Evol.">
        <title>Phylogenomic analyses indicate that early fungi evolved digesting cell walls of algal ancestors of land plants.</title>
        <authorList>
            <person name="Chang Y."/>
            <person name="Wang S."/>
            <person name="Sekimoto S."/>
            <person name="Aerts A.L."/>
            <person name="Choi C."/>
            <person name="Clum A."/>
            <person name="LaButti K.M."/>
            <person name="Lindquist E.A."/>
            <person name="Yee Ngan C."/>
            <person name="Ohm R.A."/>
            <person name="Salamov A.A."/>
            <person name="Grigoriev I.V."/>
            <person name="Spatafora J.W."/>
            <person name="Berbee M.L."/>
        </authorList>
    </citation>
    <scope>NUCLEOTIDE SEQUENCE [LARGE SCALE GENOMIC DNA]</scope>
    <source>
        <strain evidence="4 5">JEL478</strain>
    </source>
</reference>
<feature type="signal peptide" evidence="3">
    <location>
        <begin position="1"/>
        <end position="20"/>
    </location>
</feature>
<dbReference type="EMBL" id="KQ965786">
    <property type="protein sequence ID" value="KXS12644.1"/>
    <property type="molecule type" value="Genomic_DNA"/>
</dbReference>